<accession>X1BAB4</accession>
<organism evidence="1">
    <name type="scientific">marine sediment metagenome</name>
    <dbReference type="NCBI Taxonomy" id="412755"/>
    <lineage>
        <taxon>unclassified sequences</taxon>
        <taxon>metagenomes</taxon>
        <taxon>ecological metagenomes</taxon>
    </lineage>
</organism>
<sequence length="47" mass="5148">FTPYFALTEHDRSRLSYLAEVDVPDASSLPSGVPLEVDFPVHVSGND</sequence>
<gene>
    <name evidence="1" type="ORF">S01H4_50491</name>
</gene>
<reference evidence="1" key="1">
    <citation type="journal article" date="2014" name="Front. Microbiol.">
        <title>High frequency of phylogenetically diverse reductive dehalogenase-homologous genes in deep subseafloor sedimentary metagenomes.</title>
        <authorList>
            <person name="Kawai M."/>
            <person name="Futagami T."/>
            <person name="Toyoda A."/>
            <person name="Takaki Y."/>
            <person name="Nishi S."/>
            <person name="Hori S."/>
            <person name="Arai W."/>
            <person name="Tsubouchi T."/>
            <person name="Morono Y."/>
            <person name="Uchiyama I."/>
            <person name="Ito T."/>
            <person name="Fujiyama A."/>
            <person name="Inagaki F."/>
            <person name="Takami H."/>
        </authorList>
    </citation>
    <scope>NUCLEOTIDE SEQUENCE</scope>
    <source>
        <strain evidence="1">Expedition CK06-06</strain>
    </source>
</reference>
<name>X1BAB4_9ZZZZ</name>
<comment type="caution">
    <text evidence="1">The sequence shown here is derived from an EMBL/GenBank/DDBJ whole genome shotgun (WGS) entry which is preliminary data.</text>
</comment>
<evidence type="ECO:0000313" key="1">
    <source>
        <dbReference type="EMBL" id="GAG92015.1"/>
    </source>
</evidence>
<feature type="non-terminal residue" evidence="1">
    <location>
        <position position="1"/>
    </location>
</feature>
<dbReference type="EMBL" id="BART01028671">
    <property type="protein sequence ID" value="GAG92015.1"/>
    <property type="molecule type" value="Genomic_DNA"/>
</dbReference>
<proteinExistence type="predicted"/>
<protein>
    <submittedName>
        <fullName evidence="1">Uncharacterized protein</fullName>
    </submittedName>
</protein>
<dbReference type="AlphaFoldDB" id="X1BAB4"/>